<dbReference type="SUPFAM" id="SSF53850">
    <property type="entry name" value="Periplasmic binding protein-like II"/>
    <property type="match status" value="1"/>
</dbReference>
<feature type="domain" description="HTH lysR-type" evidence="5">
    <location>
        <begin position="7"/>
        <end position="65"/>
    </location>
</feature>
<dbReference type="Gene3D" id="3.40.190.10">
    <property type="entry name" value="Periplasmic binding protein-like II"/>
    <property type="match status" value="2"/>
</dbReference>
<sequence>MEYSVNITLKQMRYFDAALRTGSIVQAAEEMNISQSSISAAIDLIEGTIGVDLFRRMPAKGIVPTDAGEIVGKRLHLFLEEVRLLESDLLSIAGAPVGSLRIGCFEPAAPLVIPRLLQRIAAEYPSIRIEIVEGDMKFIKEQLADGAIDMALTYDISLPVDMPFLRVFTTYPYALIPNAWELSEQDSVSLDELADLPMIMLDLPESHSFFGNLFASHGIDVNVVHSTKSSSVLRGMVAAGFGFSVLMLCGKSDRDPLNGYAVMPISGSVPTSNFGLAYKKYARRTQMVDMVLESCAILAEQRIYDDLIVRNV</sequence>
<keyword evidence="4" id="KW-0804">Transcription</keyword>
<dbReference type="PRINTS" id="PR00039">
    <property type="entry name" value="HTHLYSR"/>
</dbReference>
<reference evidence="7 9" key="2">
    <citation type="submission" date="2021-01" db="EMBL/GenBank/DDBJ databases">
        <title>Biogeographic distribution of Paracoccus.</title>
        <authorList>
            <person name="Hollensteiner J."/>
            <person name="Leineberger J."/>
            <person name="Brinkhoff T."/>
            <person name="Daniel R."/>
        </authorList>
    </citation>
    <scope>NUCLEOTIDE SEQUENCE [LARGE SCALE GENOMIC DNA]</scope>
    <source>
        <strain evidence="7 9">DSM 18447</strain>
    </source>
</reference>
<dbReference type="Proteomes" id="UP000186216">
    <property type="component" value="Unassembled WGS sequence"/>
</dbReference>
<gene>
    <name evidence="7" type="ORF">JHX88_16245</name>
    <name evidence="6" type="ORF">SAMN05421772_10419</name>
</gene>
<organism evidence="6 8">
    <name type="scientific">Paracoccus saliphilus</name>
    <dbReference type="NCBI Taxonomy" id="405559"/>
    <lineage>
        <taxon>Bacteria</taxon>
        <taxon>Pseudomonadati</taxon>
        <taxon>Pseudomonadota</taxon>
        <taxon>Alphaproteobacteria</taxon>
        <taxon>Rhodobacterales</taxon>
        <taxon>Paracoccaceae</taxon>
        <taxon>Paracoccus</taxon>
    </lineage>
</organism>
<dbReference type="Proteomes" id="UP001215549">
    <property type="component" value="Chromosome"/>
</dbReference>
<comment type="similarity">
    <text evidence="1">Belongs to the LysR transcriptional regulatory family.</text>
</comment>
<dbReference type="InterPro" id="IPR000847">
    <property type="entry name" value="LysR_HTH_N"/>
</dbReference>
<dbReference type="InterPro" id="IPR036388">
    <property type="entry name" value="WH-like_DNA-bd_sf"/>
</dbReference>
<keyword evidence="2" id="KW-0805">Transcription regulation</keyword>
<evidence type="ECO:0000259" key="5">
    <source>
        <dbReference type="PROSITE" id="PS50931"/>
    </source>
</evidence>
<dbReference type="InterPro" id="IPR005119">
    <property type="entry name" value="LysR_subst-bd"/>
</dbReference>
<dbReference type="Gene3D" id="1.10.10.10">
    <property type="entry name" value="Winged helix-like DNA-binding domain superfamily/Winged helix DNA-binding domain"/>
    <property type="match status" value="1"/>
</dbReference>
<dbReference type="GO" id="GO:0003700">
    <property type="term" value="F:DNA-binding transcription factor activity"/>
    <property type="evidence" value="ECO:0007669"/>
    <property type="project" value="InterPro"/>
</dbReference>
<dbReference type="InterPro" id="IPR036390">
    <property type="entry name" value="WH_DNA-bd_sf"/>
</dbReference>
<dbReference type="EMBL" id="CP067140">
    <property type="protein sequence ID" value="WCR02406.1"/>
    <property type="molecule type" value="Genomic_DNA"/>
</dbReference>
<name>A0AA45W3B0_9RHOB</name>
<dbReference type="Pfam" id="PF00126">
    <property type="entry name" value="HTH_1"/>
    <property type="match status" value="1"/>
</dbReference>
<evidence type="ECO:0000256" key="4">
    <source>
        <dbReference type="ARBA" id="ARBA00023163"/>
    </source>
</evidence>
<evidence type="ECO:0000313" key="7">
    <source>
        <dbReference type="EMBL" id="WCR02406.1"/>
    </source>
</evidence>
<accession>A0AA45W3B0</accession>
<dbReference type="RefSeq" id="WP_272848066.1">
    <property type="nucleotide sequence ID" value="NZ_CP067140.1"/>
</dbReference>
<evidence type="ECO:0000256" key="1">
    <source>
        <dbReference type="ARBA" id="ARBA00009437"/>
    </source>
</evidence>
<dbReference type="PROSITE" id="PS50931">
    <property type="entry name" value="HTH_LYSR"/>
    <property type="match status" value="1"/>
</dbReference>
<evidence type="ECO:0000313" key="8">
    <source>
        <dbReference type="Proteomes" id="UP000186216"/>
    </source>
</evidence>
<evidence type="ECO:0000313" key="9">
    <source>
        <dbReference type="Proteomes" id="UP001215549"/>
    </source>
</evidence>
<dbReference type="GO" id="GO:0003677">
    <property type="term" value="F:DNA binding"/>
    <property type="evidence" value="ECO:0007669"/>
    <property type="project" value="UniProtKB-KW"/>
</dbReference>
<evidence type="ECO:0000256" key="2">
    <source>
        <dbReference type="ARBA" id="ARBA00023015"/>
    </source>
</evidence>
<dbReference type="Pfam" id="PF03466">
    <property type="entry name" value="LysR_substrate"/>
    <property type="match status" value="1"/>
</dbReference>
<dbReference type="GO" id="GO:0032993">
    <property type="term" value="C:protein-DNA complex"/>
    <property type="evidence" value="ECO:0007669"/>
    <property type="project" value="TreeGrafter"/>
</dbReference>
<proteinExistence type="inferred from homology"/>
<protein>
    <submittedName>
        <fullName evidence="7">LysR family transcriptional regulator</fullName>
    </submittedName>
    <submittedName>
        <fullName evidence="6">Transcriptional regulator, LysR family</fullName>
    </submittedName>
</protein>
<keyword evidence="9" id="KW-1185">Reference proteome</keyword>
<evidence type="ECO:0000256" key="3">
    <source>
        <dbReference type="ARBA" id="ARBA00023125"/>
    </source>
</evidence>
<dbReference type="PANTHER" id="PTHR30346:SF0">
    <property type="entry name" value="HCA OPERON TRANSCRIPTIONAL ACTIVATOR HCAR"/>
    <property type="match status" value="1"/>
</dbReference>
<dbReference type="EMBL" id="FTOU01000004">
    <property type="protein sequence ID" value="SIS75304.1"/>
    <property type="molecule type" value="Genomic_DNA"/>
</dbReference>
<reference evidence="6 8" key="1">
    <citation type="submission" date="2017-01" db="EMBL/GenBank/DDBJ databases">
        <authorList>
            <person name="Varghese N."/>
            <person name="Submissions S."/>
        </authorList>
    </citation>
    <scope>NUCLEOTIDE SEQUENCE [LARGE SCALE GENOMIC DNA]</scope>
    <source>
        <strain evidence="6 8">DSM 18447</strain>
    </source>
</reference>
<evidence type="ECO:0000313" key="6">
    <source>
        <dbReference type="EMBL" id="SIS75304.1"/>
    </source>
</evidence>
<dbReference type="SUPFAM" id="SSF46785">
    <property type="entry name" value="Winged helix' DNA-binding domain"/>
    <property type="match status" value="1"/>
</dbReference>
<dbReference type="PANTHER" id="PTHR30346">
    <property type="entry name" value="TRANSCRIPTIONAL DUAL REGULATOR HCAR-RELATED"/>
    <property type="match status" value="1"/>
</dbReference>
<keyword evidence="3" id="KW-0238">DNA-binding</keyword>
<dbReference type="AlphaFoldDB" id="A0AA45W3B0"/>